<dbReference type="STRING" id="156994.SAMN04488028_1011156"/>
<dbReference type="EMBL" id="FRAA01000001">
    <property type="protein sequence ID" value="SHJ76606.1"/>
    <property type="molecule type" value="Genomic_DNA"/>
</dbReference>
<gene>
    <name evidence="4" type="ORF">SAMN04488028_1011156</name>
</gene>
<dbReference type="SUPFAM" id="SSF48208">
    <property type="entry name" value="Six-hairpin glycosidases"/>
    <property type="match status" value="1"/>
</dbReference>
<dbReference type="GO" id="GO:0005975">
    <property type="term" value="P:carbohydrate metabolic process"/>
    <property type="evidence" value="ECO:0007669"/>
    <property type="project" value="InterPro"/>
</dbReference>
<evidence type="ECO:0000313" key="4">
    <source>
        <dbReference type="EMBL" id="SHJ76606.1"/>
    </source>
</evidence>
<dbReference type="InterPro" id="IPR016518">
    <property type="entry name" value="Alpha-L-fucosidase"/>
</dbReference>
<keyword evidence="5" id="KW-1185">Reference proteome</keyword>
<accession>A0A1M6LZF0</accession>
<evidence type="ECO:0000259" key="1">
    <source>
        <dbReference type="Pfam" id="PF14498"/>
    </source>
</evidence>
<dbReference type="GO" id="GO:0004560">
    <property type="term" value="F:alpha-L-fucosidase activity"/>
    <property type="evidence" value="ECO:0007669"/>
    <property type="project" value="InterPro"/>
</dbReference>
<protein>
    <submittedName>
        <fullName evidence="4">Alpha-L-fucosidase 2</fullName>
    </submittedName>
</protein>
<feature type="domain" description="Alpha fucosidase A-like C-terminal" evidence="2">
    <location>
        <begin position="716"/>
        <end position="788"/>
    </location>
</feature>
<dbReference type="Gene3D" id="1.50.10.10">
    <property type="match status" value="1"/>
</dbReference>
<evidence type="ECO:0000313" key="5">
    <source>
        <dbReference type="Proteomes" id="UP000184474"/>
    </source>
</evidence>
<dbReference type="InterPro" id="IPR012341">
    <property type="entry name" value="6hp_glycosidase-like_sf"/>
</dbReference>
<dbReference type="RefSeq" id="WP_073120248.1">
    <property type="nucleotide sequence ID" value="NZ_FRAA01000001.1"/>
</dbReference>
<dbReference type="InterPro" id="IPR054363">
    <property type="entry name" value="GH95_cat"/>
</dbReference>
<evidence type="ECO:0000259" key="2">
    <source>
        <dbReference type="Pfam" id="PF21307"/>
    </source>
</evidence>
<organism evidence="4 5">
    <name type="scientific">Reichenbachiella agariperforans</name>
    <dbReference type="NCBI Taxonomy" id="156994"/>
    <lineage>
        <taxon>Bacteria</taxon>
        <taxon>Pseudomonadati</taxon>
        <taxon>Bacteroidota</taxon>
        <taxon>Cytophagia</taxon>
        <taxon>Cytophagales</taxon>
        <taxon>Reichenbachiellaceae</taxon>
        <taxon>Reichenbachiella</taxon>
    </lineage>
</organism>
<dbReference type="Gene3D" id="2.70.98.50">
    <property type="entry name" value="putative glycoside hydrolase family protein from bacillus halodurans"/>
    <property type="match status" value="1"/>
</dbReference>
<feature type="domain" description="Glycosyl hydrolase family 95 catalytic" evidence="3">
    <location>
        <begin position="306"/>
        <end position="714"/>
    </location>
</feature>
<dbReference type="InterPro" id="IPR027414">
    <property type="entry name" value="GH95_N_dom"/>
</dbReference>
<dbReference type="FunFam" id="1.50.10.10:FF:000028">
    <property type="entry name" value="Alpha-L-fucosidase 2"/>
    <property type="match status" value="1"/>
</dbReference>
<name>A0A1M6LZF0_REIAG</name>
<dbReference type="PIRSF" id="PIRSF007663">
    <property type="entry name" value="UCP007663"/>
    <property type="match status" value="1"/>
</dbReference>
<dbReference type="InterPro" id="IPR008928">
    <property type="entry name" value="6-hairpin_glycosidase_sf"/>
</dbReference>
<dbReference type="Pfam" id="PF22124">
    <property type="entry name" value="Glyco_hydro_95_cat"/>
    <property type="match status" value="1"/>
</dbReference>
<dbReference type="PANTHER" id="PTHR31084">
    <property type="entry name" value="ALPHA-L-FUCOSIDASE 2"/>
    <property type="match status" value="1"/>
</dbReference>
<dbReference type="AlphaFoldDB" id="A0A1M6LZF0"/>
<evidence type="ECO:0000259" key="3">
    <source>
        <dbReference type="Pfam" id="PF22124"/>
    </source>
</evidence>
<dbReference type="Proteomes" id="UP000184474">
    <property type="component" value="Unassembled WGS sequence"/>
</dbReference>
<proteinExistence type="predicted"/>
<reference evidence="5" key="1">
    <citation type="submission" date="2016-11" db="EMBL/GenBank/DDBJ databases">
        <authorList>
            <person name="Varghese N."/>
            <person name="Submissions S."/>
        </authorList>
    </citation>
    <scope>NUCLEOTIDE SEQUENCE [LARGE SCALE GENOMIC DNA]</scope>
    <source>
        <strain evidence="5">DSM 26134</strain>
    </source>
</reference>
<dbReference type="Pfam" id="PF21307">
    <property type="entry name" value="Glyco_hydro_95_C"/>
    <property type="match status" value="1"/>
</dbReference>
<dbReference type="Pfam" id="PF14498">
    <property type="entry name" value="Glyco_hyd_65N_2"/>
    <property type="match status" value="1"/>
</dbReference>
<dbReference type="PANTHER" id="PTHR31084:SF0">
    <property type="entry name" value="ALPHA-L-FUCOSIDASE 2"/>
    <property type="match status" value="1"/>
</dbReference>
<dbReference type="PROSITE" id="PS51257">
    <property type="entry name" value="PROKAR_LIPOPROTEIN"/>
    <property type="match status" value="1"/>
</dbReference>
<sequence length="845" mass="95005">MKRNIEYVYGLVFLLVLGSCAPSSMEVKSDREHLKLWYDEPAPNWNEALPIGNGRLGAMVFGVPEQENIQLNEGTLWSGGPHRNDNPETRDVLPEMRQLLFDGKYKEAHHLANDKLISKTSHGMPFETAGNLYFKFDGHDNYSDYYRELDISGAIQRTSYTVGGVDFQREVFTSFADQVLVVRLTASKPGQISFTSTMDRPKPELVTISTEGNDLLKMVGRNNDRKSNRLPEDAAGTEGKIKFETRVKFLPEGGELIAGDTSLTVRNANSVTVYVSIATNFVNYQDVSADQHARAVDYLNAVDGKTYEELKTAHTKYYQQFFDRVALDLGQTEEANKPTDERIKNFSTVNDPALAALYFQYGRYLLISSSQPGGQPANLQGIWCNELNPPWKSAYTININTEMNYWPAEVTNLPEMHEPLIEMVKELSVAGQQTAEVMYGADGWVTHHNTDLWRICGPVDGATWGVWPMGGVWLSQHLWDKYQYSGDLTYLREVYPAMKGAAQFCLSALVPEPEHGWLIISPSTSPENRPAHFPNMVNIQYGATMDNELVFDILTKTAAAAKLLGEDAEIIDEIEHTLPQLAPIQIGQHGQIQEWIQDWDDPEDKHRHVSHLYALQPSNQISPYRNPELFEAAKNVLIYRGDPSTGWSMNWKINLWARLLDGNHAYKLMGEQIKLVGRPDSPKGGGTYANMLDAHPPFQIDGNFGFTSGLAEMLLQSHDGAIHLLPALPDVWKEGKVTGLRARGGFVIESMEWKDGQLVEAKIRATLDGNLRVRSYSALTLDRKKLKQAKGENPNAFYQTPEIQQPLISEKAKLEGYTPPKSNVYDIEMQSGDQITLIGKWKKEK</sequence>
<feature type="domain" description="Glycosyl hydrolase family 95 N-terminal" evidence="1">
    <location>
        <begin position="36"/>
        <end position="283"/>
    </location>
</feature>
<dbReference type="InterPro" id="IPR049053">
    <property type="entry name" value="AFCA-like_C"/>
</dbReference>